<organism evidence="1 2">
    <name type="scientific">Candidatus Terrybacteria bacterium RIFCSPHIGHO2_01_FULL_48_17</name>
    <dbReference type="NCBI Taxonomy" id="1802362"/>
    <lineage>
        <taxon>Bacteria</taxon>
        <taxon>Candidatus Terryibacteriota</taxon>
    </lineage>
</organism>
<name>A0A1G2PKN3_9BACT</name>
<evidence type="ECO:0000313" key="2">
    <source>
        <dbReference type="Proteomes" id="UP000177629"/>
    </source>
</evidence>
<comment type="caution">
    <text evidence="1">The sequence shown here is derived from an EMBL/GenBank/DDBJ whole genome shotgun (WGS) entry which is preliminary data.</text>
</comment>
<accession>A0A1G2PKN3</accession>
<evidence type="ECO:0000313" key="1">
    <source>
        <dbReference type="EMBL" id="OHA48884.1"/>
    </source>
</evidence>
<protein>
    <submittedName>
        <fullName evidence="1">Uncharacterized protein</fullName>
    </submittedName>
</protein>
<gene>
    <name evidence="1" type="ORF">A2806_04285</name>
</gene>
<proteinExistence type="predicted"/>
<reference evidence="1 2" key="1">
    <citation type="journal article" date="2016" name="Nat. Commun.">
        <title>Thousands of microbial genomes shed light on interconnected biogeochemical processes in an aquifer system.</title>
        <authorList>
            <person name="Anantharaman K."/>
            <person name="Brown C.T."/>
            <person name="Hug L.A."/>
            <person name="Sharon I."/>
            <person name="Castelle C.J."/>
            <person name="Probst A.J."/>
            <person name="Thomas B.C."/>
            <person name="Singh A."/>
            <person name="Wilkins M.J."/>
            <person name="Karaoz U."/>
            <person name="Brodie E.L."/>
            <person name="Williams K.H."/>
            <person name="Hubbard S.S."/>
            <person name="Banfield J.F."/>
        </authorList>
    </citation>
    <scope>NUCLEOTIDE SEQUENCE [LARGE SCALE GENOMIC DNA]</scope>
</reference>
<sequence length="73" mass="8754">MNYQQARQARKDFMREHLQQFSDTVHSCNLLVKWSNPPQWTIYLRLKKELPQGMYLPETYRGLNVRTEVGGKK</sequence>
<dbReference type="AlphaFoldDB" id="A0A1G2PKN3"/>
<dbReference type="Proteomes" id="UP000177629">
    <property type="component" value="Unassembled WGS sequence"/>
</dbReference>
<dbReference type="EMBL" id="MHSS01000002">
    <property type="protein sequence ID" value="OHA48884.1"/>
    <property type="molecule type" value="Genomic_DNA"/>
</dbReference>
<dbReference type="STRING" id="1802362.A2806_04285"/>